<dbReference type="Proteomes" id="UP001295444">
    <property type="component" value="Chromosome 12"/>
</dbReference>
<evidence type="ECO:0000313" key="3">
    <source>
        <dbReference type="Proteomes" id="UP001295444"/>
    </source>
</evidence>
<protein>
    <submittedName>
        <fullName evidence="2">Uncharacterized protein</fullName>
    </submittedName>
</protein>
<evidence type="ECO:0000313" key="2">
    <source>
        <dbReference type="EMBL" id="CAH2324289.1"/>
    </source>
</evidence>
<accession>A0AAD1WQF1</accession>
<gene>
    <name evidence="2" type="ORF">PECUL_23A006408</name>
</gene>
<reference evidence="2" key="1">
    <citation type="submission" date="2022-03" db="EMBL/GenBank/DDBJ databases">
        <authorList>
            <person name="Alioto T."/>
            <person name="Alioto T."/>
            <person name="Gomez Garrido J."/>
        </authorList>
    </citation>
    <scope>NUCLEOTIDE SEQUENCE</scope>
</reference>
<feature type="compositionally biased region" description="Polar residues" evidence="1">
    <location>
        <begin position="88"/>
        <end position="101"/>
    </location>
</feature>
<sequence>MSAFIYRGSKEARKEQAGSGARWSDGHNWQQRSEVKSQADGQKPGDPGIESKTSEAKNQRQEPKSGSKSKVKSREVLPGIKNQKSDPETGNTEQEQGPGSRTRTRNKDQDQ</sequence>
<evidence type="ECO:0000256" key="1">
    <source>
        <dbReference type="SAM" id="MobiDB-lite"/>
    </source>
</evidence>
<dbReference type="AlphaFoldDB" id="A0AAD1WQF1"/>
<feature type="region of interest" description="Disordered" evidence="1">
    <location>
        <begin position="1"/>
        <end position="111"/>
    </location>
</feature>
<keyword evidence="3" id="KW-1185">Reference proteome</keyword>
<proteinExistence type="predicted"/>
<name>A0AAD1WQF1_PELCU</name>
<organism evidence="2 3">
    <name type="scientific">Pelobates cultripes</name>
    <name type="common">Western spadefoot toad</name>
    <dbReference type="NCBI Taxonomy" id="61616"/>
    <lineage>
        <taxon>Eukaryota</taxon>
        <taxon>Metazoa</taxon>
        <taxon>Chordata</taxon>
        <taxon>Craniata</taxon>
        <taxon>Vertebrata</taxon>
        <taxon>Euteleostomi</taxon>
        <taxon>Amphibia</taxon>
        <taxon>Batrachia</taxon>
        <taxon>Anura</taxon>
        <taxon>Pelobatoidea</taxon>
        <taxon>Pelobatidae</taxon>
        <taxon>Pelobates</taxon>
    </lineage>
</organism>
<feature type="non-terminal residue" evidence="2">
    <location>
        <position position="111"/>
    </location>
</feature>
<dbReference type="EMBL" id="OW240923">
    <property type="protein sequence ID" value="CAH2324289.1"/>
    <property type="molecule type" value="Genomic_DNA"/>
</dbReference>
<feature type="compositionally biased region" description="Basic and acidic residues" evidence="1">
    <location>
        <begin position="52"/>
        <end position="65"/>
    </location>
</feature>